<dbReference type="Pfam" id="PF00147">
    <property type="entry name" value="Fibrinogen_C"/>
    <property type="match status" value="1"/>
</dbReference>
<protein>
    <submittedName>
        <fullName evidence="4">CUB domain-containing protein</fullName>
    </submittedName>
</protein>
<name>A0A914V6Y6_9BILA</name>
<proteinExistence type="predicted"/>
<evidence type="ECO:0000256" key="1">
    <source>
        <dbReference type="SAM" id="SignalP"/>
    </source>
</evidence>
<dbReference type="InterPro" id="IPR002181">
    <property type="entry name" value="Fibrinogen_a/b/g_C_dom"/>
</dbReference>
<dbReference type="PROSITE" id="PS51406">
    <property type="entry name" value="FIBRINOGEN_C_2"/>
    <property type="match status" value="1"/>
</dbReference>
<feature type="signal peptide" evidence="1">
    <location>
        <begin position="1"/>
        <end position="19"/>
    </location>
</feature>
<dbReference type="InterPro" id="IPR050373">
    <property type="entry name" value="Fibrinogen_C-term_domain"/>
</dbReference>
<evidence type="ECO:0000313" key="4">
    <source>
        <dbReference type="WBParaSite" id="PSAMB.scaffold1600size29522.g14063.t2"/>
    </source>
</evidence>
<reference evidence="4" key="1">
    <citation type="submission" date="2022-11" db="UniProtKB">
        <authorList>
            <consortium name="WormBaseParasite"/>
        </authorList>
    </citation>
    <scope>IDENTIFICATION</scope>
</reference>
<dbReference type="Proteomes" id="UP000887566">
    <property type="component" value="Unplaced"/>
</dbReference>
<feature type="chain" id="PRO_5037794330" evidence="1">
    <location>
        <begin position="20"/>
        <end position="436"/>
    </location>
</feature>
<feature type="domain" description="Fibrinogen C-terminal" evidence="2">
    <location>
        <begin position="186"/>
        <end position="370"/>
    </location>
</feature>
<dbReference type="GO" id="GO:0005615">
    <property type="term" value="C:extracellular space"/>
    <property type="evidence" value="ECO:0007669"/>
    <property type="project" value="TreeGrafter"/>
</dbReference>
<keyword evidence="3" id="KW-1185">Reference proteome</keyword>
<dbReference type="SMART" id="SM00186">
    <property type="entry name" value="FBG"/>
    <property type="match status" value="1"/>
</dbReference>
<organism evidence="3 4">
    <name type="scientific">Plectus sambesii</name>
    <dbReference type="NCBI Taxonomy" id="2011161"/>
    <lineage>
        <taxon>Eukaryota</taxon>
        <taxon>Metazoa</taxon>
        <taxon>Ecdysozoa</taxon>
        <taxon>Nematoda</taxon>
        <taxon>Chromadorea</taxon>
        <taxon>Plectida</taxon>
        <taxon>Plectina</taxon>
        <taxon>Plectoidea</taxon>
        <taxon>Plectidae</taxon>
        <taxon>Plectus</taxon>
    </lineage>
</organism>
<dbReference type="WBParaSite" id="PSAMB.scaffold1600size29522.g14063.t2">
    <property type="protein sequence ID" value="PSAMB.scaffold1600size29522.g14063.t2"/>
    <property type="gene ID" value="PSAMB.scaffold1600size29522.g14063"/>
</dbReference>
<dbReference type="InterPro" id="IPR014716">
    <property type="entry name" value="Fibrinogen_a/b/g_C_1"/>
</dbReference>
<keyword evidence="1" id="KW-0732">Signal</keyword>
<accession>A0A914V6Y6</accession>
<dbReference type="InterPro" id="IPR036056">
    <property type="entry name" value="Fibrinogen-like_C"/>
</dbReference>
<dbReference type="Gene3D" id="3.90.215.10">
    <property type="entry name" value="Gamma Fibrinogen, chain A, domain 1"/>
    <property type="match status" value="1"/>
</dbReference>
<dbReference type="SUPFAM" id="SSF56496">
    <property type="entry name" value="Fibrinogen C-terminal domain-like"/>
    <property type="match status" value="1"/>
</dbReference>
<dbReference type="PANTHER" id="PTHR19143">
    <property type="entry name" value="FIBRINOGEN/TENASCIN/ANGIOPOEITIN"/>
    <property type="match status" value="1"/>
</dbReference>
<dbReference type="PANTHER" id="PTHR19143:SF444">
    <property type="entry name" value="PROTEIN SCABROUS"/>
    <property type="match status" value="1"/>
</dbReference>
<evidence type="ECO:0000313" key="3">
    <source>
        <dbReference type="Proteomes" id="UP000887566"/>
    </source>
</evidence>
<sequence length="436" mass="47201">MKTTFISFLFCLILRTVVSDFFVNIDLLQFSNGAGFLANGIPCDPFSFANQQCNIKLKICVESINSASGIETCSTGAYLDLGQVTTSTNSITFKTNTWYGAWLNPYPIRLSDASFEGLQVKLIAQHVALTDYLLIDQFVWQIRDNSKSGNSSISHTRVGAPDPTFLSLAWNAGSDIPASGTTPGSPTGPPPPEDCYKIYETSATDGVYTITLSDGTPLQVFCDITGGGWTVIQSRADSTDFNKAFSEYENYFGTTSTSYWLGLKNMNTMTKSKQYSLKIDLCCGNSSKSETYTGFSIAGPATNYTLTVNLPGTGAAGDGLNYTAYGSMDNGMPFSTGDTWNRPDFPIGFCKSYGGYGGWWFGSCSNNLNGNVYTDSSDYANLNQCQLNTNSSGPGLTWDTVATSTKARMKILPTINLLSFVDPELEQKQLAAFCSS</sequence>
<evidence type="ECO:0000259" key="2">
    <source>
        <dbReference type="PROSITE" id="PS51406"/>
    </source>
</evidence>
<dbReference type="AlphaFoldDB" id="A0A914V6Y6"/>